<feature type="domain" description="HPt" evidence="5">
    <location>
        <begin position="21"/>
        <end position="127"/>
    </location>
</feature>
<dbReference type="InterPro" id="IPR015867">
    <property type="entry name" value="N-reg_PII/ATP_PRibTrfase_C"/>
</dbReference>
<evidence type="ECO:0000256" key="4">
    <source>
        <dbReference type="SAM" id="MobiDB-lite"/>
    </source>
</evidence>
<dbReference type="Gene3D" id="1.20.120.160">
    <property type="entry name" value="HPT domain"/>
    <property type="match status" value="1"/>
</dbReference>
<proteinExistence type="inferred from homology"/>
<dbReference type="GO" id="GO:0005507">
    <property type="term" value="F:copper ion binding"/>
    <property type="evidence" value="ECO:0007669"/>
    <property type="project" value="TreeGrafter"/>
</dbReference>
<sequence length="242" mass="25481">MTDRPETDGPETDRDGRVGGATDVIAALTEEFRQGMPARVARIREGVVAWRDRGEAGGLDDAERAAHSLAGAAGSFGFPKVGEAARQLERLLENAQAGAPAGGEDVAHALSALALSVDGVAPLDAAERCLVEAVGMVARAMVAYVTCSSRDEALMIGRTLVEERLAACCNLIGGMTAIYHWEGRVETGEEVVLIAKTTADRLELLTERVIALHSYDLPGISAWPIEGGSAGFLAWIAQECHS</sequence>
<organism evidence="6 7">
    <name type="scientific">Tistrella mobilis</name>
    <dbReference type="NCBI Taxonomy" id="171437"/>
    <lineage>
        <taxon>Bacteria</taxon>
        <taxon>Pseudomonadati</taxon>
        <taxon>Pseudomonadota</taxon>
        <taxon>Alphaproteobacteria</taxon>
        <taxon>Geminicoccales</taxon>
        <taxon>Geminicoccaceae</taxon>
        <taxon>Tistrella</taxon>
    </lineage>
</organism>
<dbReference type="EMBL" id="DMAI01000323">
    <property type="protein sequence ID" value="HAE49656.1"/>
    <property type="molecule type" value="Genomic_DNA"/>
</dbReference>
<dbReference type="SMART" id="SM00073">
    <property type="entry name" value="HPT"/>
    <property type="match status" value="1"/>
</dbReference>
<dbReference type="InterPro" id="IPR004323">
    <property type="entry name" value="Ion_tolerance_CutA"/>
</dbReference>
<dbReference type="AlphaFoldDB" id="A0A3B9IPJ4"/>
<dbReference type="PANTHER" id="PTHR23419">
    <property type="entry name" value="DIVALENT CATION TOLERANCE CUTA-RELATED"/>
    <property type="match status" value="1"/>
</dbReference>
<evidence type="ECO:0000313" key="6">
    <source>
        <dbReference type="EMBL" id="HAE49656.1"/>
    </source>
</evidence>
<dbReference type="Pfam" id="PF03091">
    <property type="entry name" value="CutA1"/>
    <property type="match status" value="1"/>
</dbReference>
<dbReference type="InterPro" id="IPR011322">
    <property type="entry name" value="N-reg_PII-like_a/b"/>
</dbReference>
<dbReference type="PROSITE" id="PS50894">
    <property type="entry name" value="HPT"/>
    <property type="match status" value="1"/>
</dbReference>
<protein>
    <recommendedName>
        <fullName evidence="5">HPt domain-containing protein</fullName>
    </recommendedName>
</protein>
<evidence type="ECO:0000256" key="2">
    <source>
        <dbReference type="ARBA" id="ARBA00023012"/>
    </source>
</evidence>
<feature type="compositionally biased region" description="Basic and acidic residues" evidence="4">
    <location>
        <begin position="1"/>
        <end position="17"/>
    </location>
</feature>
<keyword evidence="2" id="KW-0902">Two-component regulatory system</keyword>
<comment type="caution">
    <text evidence="6">The sequence shown here is derived from an EMBL/GenBank/DDBJ whole genome shotgun (WGS) entry which is preliminary data.</text>
</comment>
<dbReference type="Gene3D" id="3.30.70.120">
    <property type="match status" value="1"/>
</dbReference>
<feature type="modified residue" description="Phosphohistidine" evidence="3">
    <location>
        <position position="67"/>
    </location>
</feature>
<name>A0A3B9IPJ4_9PROT</name>
<feature type="region of interest" description="Disordered" evidence="4">
    <location>
        <begin position="1"/>
        <end position="20"/>
    </location>
</feature>
<dbReference type="SUPFAM" id="SSF47226">
    <property type="entry name" value="Histidine-containing phosphotransfer domain, HPT domain"/>
    <property type="match status" value="1"/>
</dbReference>
<dbReference type="InterPro" id="IPR008207">
    <property type="entry name" value="Sig_transdc_His_kin_Hpt_dom"/>
</dbReference>
<dbReference type="GO" id="GO:0004672">
    <property type="term" value="F:protein kinase activity"/>
    <property type="evidence" value="ECO:0007669"/>
    <property type="project" value="UniProtKB-ARBA"/>
</dbReference>
<dbReference type="SUPFAM" id="SSF54913">
    <property type="entry name" value="GlnB-like"/>
    <property type="match status" value="1"/>
</dbReference>
<evidence type="ECO:0000256" key="1">
    <source>
        <dbReference type="ARBA" id="ARBA00010169"/>
    </source>
</evidence>
<evidence type="ECO:0000313" key="7">
    <source>
        <dbReference type="Proteomes" id="UP000257706"/>
    </source>
</evidence>
<dbReference type="Pfam" id="PF01627">
    <property type="entry name" value="Hpt"/>
    <property type="match status" value="1"/>
</dbReference>
<dbReference type="InterPro" id="IPR036641">
    <property type="entry name" value="HPT_dom_sf"/>
</dbReference>
<dbReference type="GO" id="GO:0000160">
    <property type="term" value="P:phosphorelay signal transduction system"/>
    <property type="evidence" value="ECO:0007669"/>
    <property type="project" value="UniProtKB-KW"/>
</dbReference>
<comment type="similarity">
    <text evidence="1">Belongs to the CutA family.</text>
</comment>
<evidence type="ECO:0000256" key="3">
    <source>
        <dbReference type="PROSITE-ProRule" id="PRU00110"/>
    </source>
</evidence>
<evidence type="ECO:0000259" key="5">
    <source>
        <dbReference type="PROSITE" id="PS50894"/>
    </source>
</evidence>
<dbReference type="Proteomes" id="UP000257706">
    <property type="component" value="Unassembled WGS sequence"/>
</dbReference>
<dbReference type="CDD" id="cd00088">
    <property type="entry name" value="HPT"/>
    <property type="match status" value="1"/>
</dbReference>
<gene>
    <name evidence="6" type="ORF">DCK97_19750</name>
</gene>
<dbReference type="GO" id="GO:0010038">
    <property type="term" value="P:response to metal ion"/>
    <property type="evidence" value="ECO:0007669"/>
    <property type="project" value="InterPro"/>
</dbReference>
<accession>A0A3B9IPJ4</accession>
<reference evidence="6 7" key="1">
    <citation type="journal article" date="2018" name="Nat. Biotechnol.">
        <title>A standardized bacterial taxonomy based on genome phylogeny substantially revises the tree of life.</title>
        <authorList>
            <person name="Parks D.H."/>
            <person name="Chuvochina M."/>
            <person name="Waite D.W."/>
            <person name="Rinke C."/>
            <person name="Skarshewski A."/>
            <person name="Chaumeil P.A."/>
            <person name="Hugenholtz P."/>
        </authorList>
    </citation>
    <scope>NUCLEOTIDE SEQUENCE [LARGE SCALE GENOMIC DNA]</scope>
    <source>
        <strain evidence="6">UBA8739</strain>
    </source>
</reference>
<dbReference type="PANTHER" id="PTHR23419:SF8">
    <property type="entry name" value="FI09726P"/>
    <property type="match status" value="1"/>
</dbReference>
<keyword evidence="3" id="KW-0597">Phosphoprotein</keyword>